<dbReference type="InterPro" id="IPR021134">
    <property type="entry name" value="Bestrophin-like"/>
</dbReference>
<evidence type="ECO:0000256" key="2">
    <source>
        <dbReference type="ARBA" id="ARBA00022692"/>
    </source>
</evidence>
<reference evidence="8 9" key="1">
    <citation type="journal article" date="2024" name="BMC Genomics">
        <title>De novo assembly and annotation of Popillia japonica's genome with initial clues to its potential as an invasive pest.</title>
        <authorList>
            <person name="Cucini C."/>
            <person name="Boschi S."/>
            <person name="Funari R."/>
            <person name="Cardaioli E."/>
            <person name="Iannotti N."/>
            <person name="Marturano G."/>
            <person name="Paoli F."/>
            <person name="Bruttini M."/>
            <person name="Carapelli A."/>
            <person name="Frati F."/>
            <person name="Nardi F."/>
        </authorList>
    </citation>
    <scope>NUCLEOTIDE SEQUENCE [LARGE SCALE GENOMIC DNA]</scope>
    <source>
        <strain evidence="8">DMR45628</strain>
    </source>
</reference>
<evidence type="ECO:0000256" key="1">
    <source>
        <dbReference type="ARBA" id="ARBA00004370"/>
    </source>
</evidence>
<dbReference type="PANTHER" id="PTHR10736">
    <property type="entry name" value="BESTROPHIN"/>
    <property type="match status" value="1"/>
</dbReference>
<dbReference type="Pfam" id="PF13637">
    <property type="entry name" value="Ank_4"/>
    <property type="match status" value="1"/>
</dbReference>
<dbReference type="EMBL" id="JASPKY010000382">
    <property type="protein sequence ID" value="KAK9702822.1"/>
    <property type="molecule type" value="Genomic_DNA"/>
</dbReference>
<dbReference type="Proteomes" id="UP001458880">
    <property type="component" value="Unassembled WGS sequence"/>
</dbReference>
<dbReference type="InterPro" id="IPR002110">
    <property type="entry name" value="Ankyrin_rpt"/>
</dbReference>
<keyword evidence="6" id="KW-0813">Transport</keyword>
<keyword evidence="3 6" id="KW-1133">Transmembrane helix</keyword>
<keyword evidence="6" id="KW-0406">Ion transport</keyword>
<dbReference type="AlphaFoldDB" id="A0AAW1JGV5"/>
<keyword evidence="2 6" id="KW-0812">Transmembrane</keyword>
<dbReference type="SUPFAM" id="SSF48403">
    <property type="entry name" value="Ankyrin repeat"/>
    <property type="match status" value="1"/>
</dbReference>
<keyword evidence="4 6" id="KW-0472">Membrane</keyword>
<organism evidence="8 9">
    <name type="scientific">Popillia japonica</name>
    <name type="common">Japanese beetle</name>
    <dbReference type="NCBI Taxonomy" id="7064"/>
    <lineage>
        <taxon>Eukaryota</taxon>
        <taxon>Metazoa</taxon>
        <taxon>Ecdysozoa</taxon>
        <taxon>Arthropoda</taxon>
        <taxon>Hexapoda</taxon>
        <taxon>Insecta</taxon>
        <taxon>Pterygota</taxon>
        <taxon>Neoptera</taxon>
        <taxon>Endopterygota</taxon>
        <taxon>Coleoptera</taxon>
        <taxon>Polyphaga</taxon>
        <taxon>Scarabaeiformia</taxon>
        <taxon>Scarabaeidae</taxon>
        <taxon>Rutelinae</taxon>
        <taxon>Popillia</taxon>
    </lineage>
</organism>
<comment type="subcellular location">
    <subcellularLocation>
        <location evidence="6">Cell membrane</location>
        <topology evidence="6">Multi-pass membrane protein</topology>
    </subcellularLocation>
    <subcellularLocation>
        <location evidence="1">Membrane</location>
    </subcellularLocation>
</comment>
<evidence type="ECO:0000256" key="5">
    <source>
        <dbReference type="ARBA" id="ARBA00034769"/>
    </source>
</evidence>
<dbReference type="GO" id="GO:0034707">
    <property type="term" value="C:chloride channel complex"/>
    <property type="evidence" value="ECO:0007669"/>
    <property type="project" value="UniProtKB-KW"/>
</dbReference>
<evidence type="ECO:0000256" key="3">
    <source>
        <dbReference type="ARBA" id="ARBA00022989"/>
    </source>
</evidence>
<evidence type="ECO:0000256" key="4">
    <source>
        <dbReference type="ARBA" id="ARBA00023136"/>
    </source>
</evidence>
<name>A0AAW1JGV5_POPJA</name>
<feature type="transmembrane region" description="Helical" evidence="6">
    <location>
        <begin position="256"/>
        <end position="274"/>
    </location>
</feature>
<evidence type="ECO:0000313" key="9">
    <source>
        <dbReference type="Proteomes" id="UP001458880"/>
    </source>
</evidence>
<dbReference type="Gene3D" id="1.25.40.20">
    <property type="entry name" value="Ankyrin repeat-containing domain"/>
    <property type="match status" value="1"/>
</dbReference>
<comment type="caution">
    <text evidence="8">The sequence shown here is derived from an EMBL/GenBank/DDBJ whole genome shotgun (WGS) entry which is preliminary data.</text>
</comment>
<evidence type="ECO:0000256" key="6">
    <source>
        <dbReference type="RuleBase" id="RU363126"/>
    </source>
</evidence>
<evidence type="ECO:0000313" key="8">
    <source>
        <dbReference type="EMBL" id="KAK9702822.1"/>
    </source>
</evidence>
<feature type="region of interest" description="Disordered" evidence="7">
    <location>
        <begin position="439"/>
        <end position="484"/>
    </location>
</feature>
<keyword evidence="9" id="KW-1185">Reference proteome</keyword>
<sequence length="545" mass="62987">MSLILENMKEIDMNNKAVIKSFYWAAEKGYFKIIKLLLYHRIDVNIQNQDGYAPLHAAVRLFGITKKMERFALNEEQRGTFEIVVAYCGTNITQVPLSFVLGFYVSLVMSRWWDQFQTIPYPDNMALLISAGIKGNDEHCRIIRRTLGRYACLSFAATLALISPKVKKRFPTLQHLVDAGLMMPDEKKIMQGLTDEYPNYPQFWLPLAWASNIAARARQEGLIRTDVGLNSILQEINIFRTKCGGLLNYDWINIPLVYTQVITIAVYTYFLTSVIGRQLVKEREDILYFPFLAVLEFFFYMGWVRVAETLINPFGEDDDDFDVVWMIDRHVQVTYLIVDKIHEDYPQLMQDQYWNTLVPKQLPFTVASEKYREDIPQSSTANMNITEVDAEISLSPKGPEHDSIRKRSPSIIKRLFGSQREHPHSTLKDNYHLTTITTEETPLHKGGARKFQKPGSKQDRDTIDTPTATLVTPQSSREDDIEDGAGEVVDFEKLKKLRQMLIKQKVIKYMDLMRQHTIDEEDKIINNIIHVGPGENEEETPEKKE</sequence>
<dbReference type="Pfam" id="PF01062">
    <property type="entry name" value="Bestrophin"/>
    <property type="match status" value="1"/>
</dbReference>
<keyword evidence="6" id="KW-0868">Chloride</keyword>
<dbReference type="GO" id="GO:0005886">
    <property type="term" value="C:plasma membrane"/>
    <property type="evidence" value="ECO:0007669"/>
    <property type="project" value="UniProtKB-SubCell"/>
</dbReference>
<dbReference type="PANTHER" id="PTHR10736:SF65">
    <property type="entry name" value="BESTROPHIN 1, ISOFORM C-RELATED"/>
    <property type="match status" value="1"/>
</dbReference>
<comment type="similarity">
    <text evidence="5 6">Belongs to the anion channel-forming bestrophin (TC 1.A.46) family. Calcium-sensitive chloride channel subfamily.</text>
</comment>
<dbReference type="GO" id="GO:0005254">
    <property type="term" value="F:chloride channel activity"/>
    <property type="evidence" value="ECO:0007669"/>
    <property type="project" value="UniProtKB-KW"/>
</dbReference>
<feature type="transmembrane region" description="Helical" evidence="6">
    <location>
        <begin position="286"/>
        <end position="303"/>
    </location>
</feature>
<keyword evidence="6" id="KW-1003">Cell membrane</keyword>
<feature type="compositionally biased region" description="Polar residues" evidence="7">
    <location>
        <begin position="464"/>
        <end position="475"/>
    </location>
</feature>
<keyword evidence="6" id="KW-0407">Ion channel</keyword>
<gene>
    <name evidence="8" type="ORF">QE152_g29689</name>
</gene>
<protein>
    <recommendedName>
        <fullName evidence="6">Bestrophin homolog</fullName>
    </recommendedName>
</protein>
<evidence type="ECO:0000256" key="7">
    <source>
        <dbReference type="SAM" id="MobiDB-lite"/>
    </source>
</evidence>
<keyword evidence="6" id="KW-0869">Chloride channel</keyword>
<dbReference type="InterPro" id="IPR036770">
    <property type="entry name" value="Ankyrin_rpt-contain_sf"/>
</dbReference>
<proteinExistence type="inferred from homology"/>
<accession>A0AAW1JGV5</accession>
<comment type="function">
    <text evidence="6">Forms chloride channels.</text>
</comment>
<dbReference type="InterPro" id="IPR000615">
    <property type="entry name" value="Bestrophin"/>
</dbReference>